<keyword evidence="2" id="KW-1185">Reference proteome</keyword>
<gene>
    <name evidence="1" type="ORF">SAMN02745172_02937</name>
</gene>
<dbReference type="PANTHER" id="PTHR36513:SF1">
    <property type="entry name" value="TRANSMEMBRANE PROTEIN"/>
    <property type="match status" value="1"/>
</dbReference>
<sequence length="425" mass="45407">MRALPQVWIPVFLISILVAGCGGRPINSLLPVTETVPGTSSVRMLVVTTRAAISSRPGEFFSGERGDEPAFADITVSIPPDANRRVGEIQWPSSVPGNPARNFVVTNVELENKAGALRTFKEITPKARPRRALVFVHGFNNRFDAAVFSLAQIVHDSKADVAPVLFTWPSRGRLLAYNYDRESAAFSRDALEEVLWALAKDPNIDEISILAHSMGTWLTMETLRQMSIRKGRLPAKLQNVVLAAPDIDFDVFLTQVRDIGKPRPEFIVFVSQDDKALAISSVLGGSISRLGAINPETDPYRKMLEAENINVIDLTKLSSGDPFNHNKFAESPEVVRAIGTRLAAGDSVTSSNASIGERIGLITTGAASAVGQTTGLLISAPISVVDGNTRASLGSQAQAVGESVGQTIEATTDTVTAVPGAAAGR</sequence>
<dbReference type="PROSITE" id="PS51257">
    <property type="entry name" value="PROKAR_LIPOPROTEIN"/>
    <property type="match status" value="1"/>
</dbReference>
<reference evidence="1 2" key="1">
    <citation type="submission" date="2016-12" db="EMBL/GenBank/DDBJ databases">
        <authorList>
            <person name="Song W.-J."/>
            <person name="Kurnit D.M."/>
        </authorList>
    </citation>
    <scope>NUCLEOTIDE SEQUENCE [LARGE SCALE GENOMIC DNA]</scope>
    <source>
        <strain evidence="1 2">DSM 19599</strain>
    </source>
</reference>
<dbReference type="EMBL" id="FRXO01000005">
    <property type="protein sequence ID" value="SHO66282.1"/>
    <property type="molecule type" value="Genomic_DNA"/>
</dbReference>
<dbReference type="STRING" id="1123029.SAMN02745172_02937"/>
<name>A0A1M7ZN88_9HYPH</name>
<dbReference type="OrthoDB" id="9797755at2"/>
<evidence type="ECO:0000313" key="2">
    <source>
        <dbReference type="Proteomes" id="UP000186406"/>
    </source>
</evidence>
<dbReference type="Proteomes" id="UP000186406">
    <property type="component" value="Unassembled WGS sequence"/>
</dbReference>
<dbReference type="Gene3D" id="3.40.50.1820">
    <property type="entry name" value="alpha/beta hydrolase"/>
    <property type="match status" value="1"/>
</dbReference>
<dbReference type="AlphaFoldDB" id="A0A1M7ZN88"/>
<dbReference type="PANTHER" id="PTHR36513">
    <property type="entry name" value="ABC TRANSMEMBRANE TYPE-1 DOMAIN-CONTAINING PROTEIN"/>
    <property type="match status" value="1"/>
</dbReference>
<protein>
    <submittedName>
        <fullName evidence="1">Esterase/lipase superfamily enzyme</fullName>
    </submittedName>
</protein>
<organism evidence="1 2">
    <name type="scientific">Pseudoxanthobacter soli DSM 19599</name>
    <dbReference type="NCBI Taxonomy" id="1123029"/>
    <lineage>
        <taxon>Bacteria</taxon>
        <taxon>Pseudomonadati</taxon>
        <taxon>Pseudomonadota</taxon>
        <taxon>Alphaproteobacteria</taxon>
        <taxon>Hyphomicrobiales</taxon>
        <taxon>Segnochrobactraceae</taxon>
        <taxon>Pseudoxanthobacter</taxon>
    </lineage>
</organism>
<dbReference type="InterPro" id="IPR014586">
    <property type="entry name" value="UCP033909"/>
</dbReference>
<dbReference type="InterPro" id="IPR010297">
    <property type="entry name" value="DUF900_hydrolase"/>
</dbReference>
<proteinExistence type="predicted"/>
<accession>A0A1M7ZN88</accession>
<dbReference type="PIRSF" id="PIRSF033909">
    <property type="entry name" value="UCP033909"/>
    <property type="match status" value="1"/>
</dbReference>
<dbReference type="SUPFAM" id="SSF53474">
    <property type="entry name" value="alpha/beta-Hydrolases"/>
    <property type="match status" value="1"/>
</dbReference>
<dbReference type="InterPro" id="IPR029058">
    <property type="entry name" value="AB_hydrolase_fold"/>
</dbReference>
<dbReference type="RefSeq" id="WP_073629910.1">
    <property type="nucleotide sequence ID" value="NZ_FRXO01000005.1"/>
</dbReference>
<evidence type="ECO:0000313" key="1">
    <source>
        <dbReference type="EMBL" id="SHO66282.1"/>
    </source>
</evidence>
<dbReference type="Pfam" id="PF05990">
    <property type="entry name" value="DUF900"/>
    <property type="match status" value="1"/>
</dbReference>